<evidence type="ECO:0000313" key="2">
    <source>
        <dbReference type="Proteomes" id="UP000237061"/>
    </source>
</evidence>
<gene>
    <name evidence="1" type="ORF">CVS27_12255</name>
</gene>
<reference evidence="1 2" key="1">
    <citation type="submission" date="2018-01" db="EMBL/GenBank/DDBJ databases">
        <title>Arthrobacter sp. nov., from glaciers in China.</title>
        <authorList>
            <person name="Liu Q."/>
            <person name="Xin Y.-H."/>
        </authorList>
    </citation>
    <scope>NUCLEOTIDE SEQUENCE [LARGE SCALE GENOMIC DNA]</scope>
    <source>
        <strain evidence="1 2">HLT2-12-2</strain>
    </source>
</reference>
<dbReference type="PANTHER" id="PTHR34822:SF1">
    <property type="entry name" value="GRPB FAMILY PROTEIN"/>
    <property type="match status" value="1"/>
</dbReference>
<proteinExistence type="predicted"/>
<dbReference type="Pfam" id="PF04229">
    <property type="entry name" value="GrpB"/>
    <property type="match status" value="1"/>
</dbReference>
<dbReference type="Proteomes" id="UP000237061">
    <property type="component" value="Unassembled WGS sequence"/>
</dbReference>
<sequence length="74" mass="8123">MNIEVVPYSSDWAKQFHDLAYDLRSWLQSVPVIAIEHVGSTAVPGLFAKPILDVDIIVRRKYVNAAITALTAAG</sequence>
<keyword evidence="2" id="KW-1185">Reference proteome</keyword>
<dbReference type="EMBL" id="PPXC01000009">
    <property type="protein sequence ID" value="POH72944.1"/>
    <property type="molecule type" value="Genomic_DNA"/>
</dbReference>
<comment type="caution">
    <text evidence="1">The sequence shown here is derived from an EMBL/GenBank/DDBJ whole genome shotgun (WGS) entry which is preliminary data.</text>
</comment>
<dbReference type="InterPro" id="IPR007344">
    <property type="entry name" value="GrpB/CoaE"/>
</dbReference>
<evidence type="ECO:0008006" key="3">
    <source>
        <dbReference type="Google" id="ProtNLM"/>
    </source>
</evidence>
<name>A0A2S3ZV23_ARTGL</name>
<evidence type="ECO:0000313" key="1">
    <source>
        <dbReference type="EMBL" id="POH72944.1"/>
    </source>
</evidence>
<dbReference type="AlphaFoldDB" id="A0A2S3ZV23"/>
<protein>
    <recommendedName>
        <fullName evidence="3">GrpB family protein</fullName>
    </recommendedName>
</protein>
<dbReference type="SUPFAM" id="SSF81301">
    <property type="entry name" value="Nucleotidyltransferase"/>
    <property type="match status" value="1"/>
</dbReference>
<dbReference type="Gene3D" id="3.30.460.10">
    <property type="entry name" value="Beta Polymerase, domain 2"/>
    <property type="match status" value="1"/>
</dbReference>
<accession>A0A2S3ZV23</accession>
<dbReference type="PANTHER" id="PTHR34822">
    <property type="entry name" value="GRPB DOMAIN PROTEIN (AFU_ORTHOLOGUE AFUA_1G01530)"/>
    <property type="match status" value="1"/>
</dbReference>
<dbReference type="InterPro" id="IPR043519">
    <property type="entry name" value="NT_sf"/>
</dbReference>
<organism evidence="1 2">
    <name type="scientific">Arthrobacter glacialis</name>
    <dbReference type="NCBI Taxonomy" id="1664"/>
    <lineage>
        <taxon>Bacteria</taxon>
        <taxon>Bacillati</taxon>
        <taxon>Actinomycetota</taxon>
        <taxon>Actinomycetes</taxon>
        <taxon>Micrococcales</taxon>
        <taxon>Micrococcaceae</taxon>
        <taxon>Arthrobacter</taxon>
    </lineage>
</organism>